<dbReference type="EMBL" id="JAEPQZ010000018">
    <property type="protein sequence ID" value="KAG2172101.1"/>
    <property type="molecule type" value="Genomic_DNA"/>
</dbReference>
<protein>
    <submittedName>
        <fullName evidence="2">Uncharacterized protein</fullName>
    </submittedName>
</protein>
<dbReference type="OrthoDB" id="2361547at2759"/>
<comment type="caution">
    <text evidence="2">The sequence shown here is derived from an EMBL/GenBank/DDBJ whole genome shotgun (WGS) entry which is preliminary data.</text>
</comment>
<feature type="compositionally biased region" description="Basic and acidic residues" evidence="1">
    <location>
        <begin position="195"/>
        <end position="214"/>
    </location>
</feature>
<proteinExistence type="predicted"/>
<keyword evidence="3" id="KW-1185">Reference proteome</keyword>
<accession>A0A8H7U6V7</accession>
<gene>
    <name evidence="2" type="ORF">INT43_001578</name>
</gene>
<feature type="region of interest" description="Disordered" evidence="1">
    <location>
        <begin position="1"/>
        <end position="214"/>
    </location>
</feature>
<evidence type="ECO:0000313" key="3">
    <source>
        <dbReference type="Proteomes" id="UP000654370"/>
    </source>
</evidence>
<name>A0A8H7U6V7_MORIS</name>
<dbReference type="Proteomes" id="UP000654370">
    <property type="component" value="Unassembled WGS sequence"/>
</dbReference>
<evidence type="ECO:0000313" key="2">
    <source>
        <dbReference type="EMBL" id="KAG2172101.1"/>
    </source>
</evidence>
<sequence length="214" mass="23130">MPPIFVSTSMEADQISSRDTISIDQKQPSIRSYGAPLGSVDTPPDSIHEKHLADSLPEPPEDYAPSASLQVHAGKDDESSLSEVDSAAAIRHKPWTSGHVPHMDNSGKSTPVHPPARRSDTDEKVQAWLKSTETPDDQSDSADNQSPPPPQQQRRRSTIQTLKSHLLHGKFGSGIGKLMNKNETGNSGDITADGGRQELDTLRNSETEARGLGK</sequence>
<reference evidence="2" key="1">
    <citation type="submission" date="2020-12" db="EMBL/GenBank/DDBJ databases">
        <title>Metabolic potential, ecology and presence of endohyphal bacteria is reflected in genomic diversity of Mucoromycotina.</title>
        <authorList>
            <person name="Muszewska A."/>
            <person name="Okrasinska A."/>
            <person name="Steczkiewicz K."/>
            <person name="Drgas O."/>
            <person name="Orlowska M."/>
            <person name="Perlinska-Lenart U."/>
            <person name="Aleksandrzak-Piekarczyk T."/>
            <person name="Szatraj K."/>
            <person name="Zielenkiewicz U."/>
            <person name="Pilsyk S."/>
            <person name="Malc E."/>
            <person name="Mieczkowski P."/>
            <person name="Kruszewska J.S."/>
            <person name="Biernat P."/>
            <person name="Pawlowska J."/>
        </authorList>
    </citation>
    <scope>NUCLEOTIDE SEQUENCE</scope>
    <source>
        <strain evidence="2">WA0000067209</strain>
    </source>
</reference>
<organism evidence="2 3">
    <name type="scientific">Mortierella isabellina</name>
    <name type="common">Filamentous fungus</name>
    <name type="synonym">Umbelopsis isabellina</name>
    <dbReference type="NCBI Taxonomy" id="91625"/>
    <lineage>
        <taxon>Eukaryota</taxon>
        <taxon>Fungi</taxon>
        <taxon>Fungi incertae sedis</taxon>
        <taxon>Mucoromycota</taxon>
        <taxon>Mucoromycotina</taxon>
        <taxon>Umbelopsidomycetes</taxon>
        <taxon>Umbelopsidales</taxon>
        <taxon>Umbelopsidaceae</taxon>
        <taxon>Umbelopsis</taxon>
    </lineage>
</organism>
<dbReference type="AlphaFoldDB" id="A0A8H7U6V7"/>
<evidence type="ECO:0000256" key="1">
    <source>
        <dbReference type="SAM" id="MobiDB-lite"/>
    </source>
</evidence>
<feature type="compositionally biased region" description="Polar residues" evidence="1">
    <location>
        <begin position="1"/>
        <end position="30"/>
    </location>
</feature>